<sequence>MKIFHSQQILVCITLFLLLYRLSNFNTNSPKEIGKKIKDYDHQPQKQKQKPKTDLKLIYYCQYNKNDPVCKSSEEDTKNKVIQDKKQKFRLVSEERQKEFKIQFVSNLEQIKNFESENVAKNQMDNLENETINPKFLEQIQDREKKSIGGVLLVSMFFLLFVVILIVYKIKQKMNQQQQQQGQQQGQNRIVIPANENANNNQQLIVRLNNEPYRGANNNQQQIQNQLQQQQQQLHQLQRQLELPNHLGHAVAGQNNRHNIPRLPIYIFIFLYLVLYFSEFSTLTESKVLAQEQYNLHCLGGYDQKLTYSDRIKHLIKPRTKIEDKEKFIIECWELNNRIQSKRPSLGSPLETLIEQFGNTFEIVMSKLGSGIGELTKSLFNTLGFKNCIQLAFLFIFTIFLINLVPCFK</sequence>
<feature type="transmembrane region" description="Helical" evidence="2">
    <location>
        <begin position="389"/>
        <end position="408"/>
    </location>
</feature>
<evidence type="ECO:0000313" key="4">
    <source>
        <dbReference type="EMBL" id="KAJ6237819.1"/>
    </source>
</evidence>
<comment type="caution">
    <text evidence="4">The sequence shown here is derived from an EMBL/GenBank/DDBJ whole genome shotgun (WGS) entry which is preliminary data.</text>
</comment>
<keyword evidence="2" id="KW-1133">Transmembrane helix</keyword>
<proteinExistence type="predicted"/>
<dbReference type="EMBL" id="JAOAOG010000237">
    <property type="protein sequence ID" value="KAJ6237819.1"/>
    <property type="molecule type" value="Genomic_DNA"/>
</dbReference>
<keyword evidence="2" id="KW-0472">Membrane</keyword>
<keyword evidence="2" id="KW-0812">Transmembrane</keyword>
<evidence type="ECO:0000256" key="3">
    <source>
        <dbReference type="SAM" id="SignalP"/>
    </source>
</evidence>
<evidence type="ECO:0000313" key="5">
    <source>
        <dbReference type="Proteomes" id="UP001150062"/>
    </source>
</evidence>
<feature type="signal peptide" evidence="3">
    <location>
        <begin position="1"/>
        <end position="25"/>
    </location>
</feature>
<name>A0ABQ8XZQ4_9EUKA</name>
<evidence type="ECO:0000256" key="1">
    <source>
        <dbReference type="SAM" id="Coils"/>
    </source>
</evidence>
<feature type="transmembrane region" description="Helical" evidence="2">
    <location>
        <begin position="263"/>
        <end position="283"/>
    </location>
</feature>
<reference evidence="4" key="1">
    <citation type="submission" date="2022-08" db="EMBL/GenBank/DDBJ databases">
        <title>Novel sulfate-reducing endosymbionts in the free-living metamonad Anaeramoeba.</title>
        <authorList>
            <person name="Jerlstrom-Hultqvist J."/>
            <person name="Cepicka I."/>
            <person name="Gallot-Lavallee L."/>
            <person name="Salas-Leiva D."/>
            <person name="Curtis B.A."/>
            <person name="Zahonova K."/>
            <person name="Pipaliya S."/>
            <person name="Dacks J."/>
            <person name="Roger A.J."/>
        </authorList>
    </citation>
    <scope>NUCLEOTIDE SEQUENCE</scope>
    <source>
        <strain evidence="4">Schooner1</strain>
    </source>
</reference>
<dbReference type="Proteomes" id="UP001150062">
    <property type="component" value="Unassembled WGS sequence"/>
</dbReference>
<keyword evidence="1" id="KW-0175">Coiled coil</keyword>
<keyword evidence="3" id="KW-0732">Signal</keyword>
<feature type="chain" id="PRO_5047168831" evidence="3">
    <location>
        <begin position="26"/>
        <end position="409"/>
    </location>
</feature>
<gene>
    <name evidence="4" type="ORF">M0813_26612</name>
</gene>
<organism evidence="4 5">
    <name type="scientific">Anaeramoeba flamelloides</name>
    <dbReference type="NCBI Taxonomy" id="1746091"/>
    <lineage>
        <taxon>Eukaryota</taxon>
        <taxon>Metamonada</taxon>
        <taxon>Anaeramoebidae</taxon>
        <taxon>Anaeramoeba</taxon>
    </lineage>
</organism>
<evidence type="ECO:0000256" key="2">
    <source>
        <dbReference type="SAM" id="Phobius"/>
    </source>
</evidence>
<feature type="coiled-coil region" evidence="1">
    <location>
        <begin position="213"/>
        <end position="240"/>
    </location>
</feature>
<accession>A0ABQ8XZQ4</accession>
<protein>
    <submittedName>
        <fullName evidence="4">Argonaut-like protein</fullName>
    </submittedName>
</protein>
<keyword evidence="5" id="KW-1185">Reference proteome</keyword>
<feature type="transmembrane region" description="Helical" evidence="2">
    <location>
        <begin position="148"/>
        <end position="168"/>
    </location>
</feature>